<reference evidence="4" key="1">
    <citation type="journal article" date="2019" name="Int. J. Syst. Evol. Microbiol.">
        <title>The Global Catalogue of Microorganisms (GCM) 10K type strain sequencing project: providing services to taxonomists for standard genome sequencing and annotation.</title>
        <authorList>
            <consortium name="The Broad Institute Genomics Platform"/>
            <consortium name="The Broad Institute Genome Sequencing Center for Infectious Disease"/>
            <person name="Wu L."/>
            <person name="Ma J."/>
        </authorList>
    </citation>
    <scope>NUCLEOTIDE SEQUENCE [LARGE SCALE GENOMIC DNA]</scope>
    <source>
        <strain evidence="4">CCUG 56331</strain>
    </source>
</reference>
<dbReference type="PANTHER" id="PTHR43308:SF5">
    <property type="entry name" value="S-LAYER PROTEIN _ PEPTIDOGLYCAN ENDO-BETA-N-ACETYLGLUCOSAMINIDASE"/>
    <property type="match status" value="1"/>
</dbReference>
<keyword evidence="1" id="KW-0732">Signal</keyword>
<dbReference type="PANTHER" id="PTHR43308">
    <property type="entry name" value="OUTER MEMBRANE PROTEIN ALPHA-RELATED"/>
    <property type="match status" value="1"/>
</dbReference>
<gene>
    <name evidence="3" type="ORF">ACFPOH_15310</name>
</gene>
<dbReference type="InterPro" id="IPR001119">
    <property type="entry name" value="SLH_dom"/>
</dbReference>
<dbReference type="InterPro" id="IPR051465">
    <property type="entry name" value="Cell_Envelope_Struct_Comp"/>
</dbReference>
<organism evidence="3 4">
    <name type="scientific">Ureibacillus suwonensis</name>
    <dbReference type="NCBI Taxonomy" id="313007"/>
    <lineage>
        <taxon>Bacteria</taxon>
        <taxon>Bacillati</taxon>
        <taxon>Bacillota</taxon>
        <taxon>Bacilli</taxon>
        <taxon>Bacillales</taxon>
        <taxon>Caryophanaceae</taxon>
        <taxon>Ureibacillus</taxon>
    </lineage>
</organism>
<dbReference type="EMBL" id="JBHSNQ010000189">
    <property type="protein sequence ID" value="MFC5543076.1"/>
    <property type="molecule type" value="Genomic_DNA"/>
</dbReference>
<evidence type="ECO:0000313" key="3">
    <source>
        <dbReference type="EMBL" id="MFC5543076.1"/>
    </source>
</evidence>
<name>A0ABW0RER5_9BACL</name>
<feature type="chain" id="PRO_5046950347" evidence="1">
    <location>
        <begin position="32"/>
        <end position="367"/>
    </location>
</feature>
<evidence type="ECO:0000313" key="4">
    <source>
        <dbReference type="Proteomes" id="UP001595978"/>
    </source>
</evidence>
<sequence length="367" mass="41627">MGRTFNWKRVLFNSMLICFFIFFMKGNVAQAATFTDVPDSHPSAVEINFLAETGIIKGYSDKTFKPSNNVTNSQVALMISRALQLDLNNRPNPGFKDLTKVDQKTYKAIAAAVDEGIFPKGTNFRPFEPITRGEMAQVLVNAFSLKGSSNQQFKDVPKNHKHYQAIAALSANNITTGYEDGTFKPSQPLTRAHFSTFMSRVLEPDFIPVKSGFGYNKNYQYIYELYEGYTSREYFTYLSSDVQGDWWYVSDDYNQGIQYVNSIGKDGFTFKGFLANDEILTDFHIPYPVKLGTSWSFSMKKGLKPVTYAVTSMSETVTTPAGTFNHLMEIVSSDGFQYYYSKDYGHICTKDLRTNSVVYQLVQLKKK</sequence>
<evidence type="ECO:0000259" key="2">
    <source>
        <dbReference type="PROSITE" id="PS51272"/>
    </source>
</evidence>
<accession>A0ABW0RER5</accession>
<protein>
    <submittedName>
        <fullName evidence="3">S-layer homology domain-containing protein</fullName>
    </submittedName>
</protein>
<evidence type="ECO:0000256" key="1">
    <source>
        <dbReference type="SAM" id="SignalP"/>
    </source>
</evidence>
<feature type="domain" description="SLH" evidence="2">
    <location>
        <begin position="30"/>
        <end position="93"/>
    </location>
</feature>
<dbReference type="Pfam" id="PF00395">
    <property type="entry name" value="SLH"/>
    <property type="match status" value="3"/>
</dbReference>
<comment type="caution">
    <text evidence="3">The sequence shown here is derived from an EMBL/GenBank/DDBJ whole genome shotgun (WGS) entry which is preliminary data.</text>
</comment>
<proteinExistence type="predicted"/>
<dbReference type="Proteomes" id="UP001595978">
    <property type="component" value="Unassembled WGS sequence"/>
</dbReference>
<dbReference type="PROSITE" id="PS51272">
    <property type="entry name" value="SLH"/>
    <property type="match status" value="3"/>
</dbReference>
<keyword evidence="4" id="KW-1185">Reference proteome</keyword>
<dbReference type="RefSeq" id="WP_390310502.1">
    <property type="nucleotide sequence ID" value="NZ_JBHSNQ010000189.1"/>
</dbReference>
<feature type="domain" description="SLH" evidence="2">
    <location>
        <begin position="95"/>
        <end position="148"/>
    </location>
</feature>
<feature type="signal peptide" evidence="1">
    <location>
        <begin position="1"/>
        <end position="31"/>
    </location>
</feature>
<feature type="domain" description="SLH" evidence="2">
    <location>
        <begin position="149"/>
        <end position="212"/>
    </location>
</feature>